<dbReference type="OrthoDB" id="2878542at2"/>
<dbReference type="Proteomes" id="UP001527202">
    <property type="component" value="Unassembled WGS sequence"/>
</dbReference>
<protein>
    <submittedName>
        <fullName evidence="2">ADP-heptose synthase</fullName>
    </submittedName>
</protein>
<evidence type="ECO:0000313" key="4">
    <source>
        <dbReference type="Proteomes" id="UP001527202"/>
    </source>
</evidence>
<dbReference type="GeneID" id="95375840"/>
<evidence type="ECO:0000313" key="2">
    <source>
        <dbReference type="EMBL" id="QAV18650.1"/>
    </source>
</evidence>
<dbReference type="RefSeq" id="WP_042227971.1">
    <property type="nucleotide sequence ID" value="NZ_CP026520.1"/>
</dbReference>
<reference evidence="2 3" key="1">
    <citation type="submission" date="2018-01" db="EMBL/GenBank/DDBJ databases">
        <title>The whole genome sequencing and assembly of Paenibacillus chitinolyticus KCCM 41400 strain.</title>
        <authorList>
            <person name="Kim J.-Y."/>
            <person name="Park M.-K."/>
            <person name="Lee Y.-J."/>
            <person name="Yi H."/>
            <person name="Bahn Y.-S."/>
            <person name="Kim J.F."/>
            <person name="Lee D.-W."/>
        </authorList>
    </citation>
    <scope>NUCLEOTIDE SEQUENCE [LARGE SCALE GENOMIC DNA]</scope>
    <source>
        <strain evidence="2 3">KCCM 41400</strain>
    </source>
</reference>
<gene>
    <name evidence="1" type="ORF">M5X16_18015</name>
    <name evidence="2" type="ORF">PC41400_13560</name>
</gene>
<dbReference type="AlphaFoldDB" id="A0A410WWD1"/>
<name>A0A410WWD1_9BACL</name>
<dbReference type="Proteomes" id="UP000288943">
    <property type="component" value="Chromosome"/>
</dbReference>
<organism evidence="2 3">
    <name type="scientific">Paenibacillus chitinolyticus</name>
    <dbReference type="NCBI Taxonomy" id="79263"/>
    <lineage>
        <taxon>Bacteria</taxon>
        <taxon>Bacillati</taxon>
        <taxon>Bacillota</taxon>
        <taxon>Bacilli</taxon>
        <taxon>Bacillales</taxon>
        <taxon>Paenibacillaceae</taxon>
        <taxon>Paenibacillus</taxon>
    </lineage>
</organism>
<keyword evidence="4" id="KW-1185">Reference proteome</keyword>
<evidence type="ECO:0000313" key="3">
    <source>
        <dbReference type="Proteomes" id="UP000288943"/>
    </source>
</evidence>
<proteinExistence type="predicted"/>
<sequence length="175" mass="19903">MGRRFIIESVLVAIYGQLLVPGRPVEYILPYSTVAELYELKDSPEPVMPEPQEDAHVKEMIGELITFFEDPLNKKKIERALTVPWRKSPPILVNDMVSFTVVNSVDNAHYGESFDPVETELILTALHEKVPMLTDQVELVEKIIQAEIPVQIYDVDDFEFAVEEGISADDFKNLL</sequence>
<reference evidence="1 4" key="2">
    <citation type="submission" date="2022-05" db="EMBL/GenBank/DDBJ databases">
        <title>Genome Sequencing of Bee-Associated Microbes.</title>
        <authorList>
            <person name="Dunlap C."/>
        </authorList>
    </citation>
    <scope>NUCLEOTIDE SEQUENCE [LARGE SCALE GENOMIC DNA]</scope>
    <source>
        <strain evidence="1 4">NRRL B-23120</strain>
    </source>
</reference>
<dbReference type="EMBL" id="CP026520">
    <property type="protein sequence ID" value="QAV18650.1"/>
    <property type="molecule type" value="Genomic_DNA"/>
</dbReference>
<evidence type="ECO:0000313" key="1">
    <source>
        <dbReference type="EMBL" id="MCY9597663.1"/>
    </source>
</evidence>
<accession>A0A410WWD1</accession>
<dbReference type="EMBL" id="JAMDMJ010000023">
    <property type="protein sequence ID" value="MCY9597663.1"/>
    <property type="molecule type" value="Genomic_DNA"/>
</dbReference>
<dbReference type="KEGG" id="pchi:PC41400_13560"/>